<keyword evidence="1" id="KW-0812">Transmembrane</keyword>
<organism evidence="2 3">
    <name type="scientific">Chitinophaga rupis</name>
    <dbReference type="NCBI Taxonomy" id="573321"/>
    <lineage>
        <taxon>Bacteria</taxon>
        <taxon>Pseudomonadati</taxon>
        <taxon>Bacteroidota</taxon>
        <taxon>Chitinophagia</taxon>
        <taxon>Chitinophagales</taxon>
        <taxon>Chitinophagaceae</taxon>
        <taxon>Chitinophaga</taxon>
    </lineage>
</organism>
<dbReference type="OrthoDB" id="119681at2"/>
<name>A0A1H8DZK8_9BACT</name>
<keyword evidence="1" id="KW-0472">Membrane</keyword>
<evidence type="ECO:0008006" key="4">
    <source>
        <dbReference type="Google" id="ProtNLM"/>
    </source>
</evidence>
<sequence length="124" mass="13613">MATIKQLQSTLKLTFGIVPIVAGLDKFTNLLTNWVDYLGNNKSMIPFDPLTFMKMVGVIEIIAGILVLVRPLIGAYVVMAWLICIALQLIIGGHYFDVAVRDLVMAIGAYTLAQLTKMQTAGNR</sequence>
<protein>
    <recommendedName>
        <fullName evidence="4">DoxX protein</fullName>
    </recommendedName>
</protein>
<gene>
    <name evidence="2" type="ORF">SAMN04488505_108145</name>
</gene>
<dbReference type="STRING" id="573321.SAMN04488505_108145"/>
<evidence type="ECO:0000256" key="1">
    <source>
        <dbReference type="SAM" id="Phobius"/>
    </source>
</evidence>
<dbReference type="EMBL" id="FOBB01000008">
    <property type="protein sequence ID" value="SEN12633.1"/>
    <property type="molecule type" value="Genomic_DNA"/>
</dbReference>
<proteinExistence type="predicted"/>
<accession>A0A1H8DZK8</accession>
<evidence type="ECO:0000313" key="3">
    <source>
        <dbReference type="Proteomes" id="UP000198984"/>
    </source>
</evidence>
<evidence type="ECO:0000313" key="2">
    <source>
        <dbReference type="EMBL" id="SEN12633.1"/>
    </source>
</evidence>
<feature type="transmembrane region" description="Helical" evidence="1">
    <location>
        <begin position="51"/>
        <end position="69"/>
    </location>
</feature>
<keyword evidence="3" id="KW-1185">Reference proteome</keyword>
<keyword evidence="1" id="KW-1133">Transmembrane helix</keyword>
<feature type="transmembrane region" description="Helical" evidence="1">
    <location>
        <begin position="12"/>
        <end position="31"/>
    </location>
</feature>
<dbReference type="RefSeq" id="WP_089918795.1">
    <property type="nucleotide sequence ID" value="NZ_FOBB01000008.1"/>
</dbReference>
<feature type="transmembrane region" description="Helical" evidence="1">
    <location>
        <begin position="76"/>
        <end position="96"/>
    </location>
</feature>
<dbReference type="AlphaFoldDB" id="A0A1H8DZK8"/>
<reference evidence="2 3" key="1">
    <citation type="submission" date="2016-10" db="EMBL/GenBank/DDBJ databases">
        <authorList>
            <person name="de Groot N.N."/>
        </authorList>
    </citation>
    <scope>NUCLEOTIDE SEQUENCE [LARGE SCALE GENOMIC DNA]</scope>
    <source>
        <strain evidence="2 3">DSM 21039</strain>
    </source>
</reference>
<dbReference type="Proteomes" id="UP000198984">
    <property type="component" value="Unassembled WGS sequence"/>
</dbReference>